<proteinExistence type="predicted"/>
<dbReference type="InterPro" id="IPR050748">
    <property type="entry name" value="Glycosyltrans_8_dom-fam"/>
</dbReference>
<evidence type="ECO:0000256" key="3">
    <source>
        <dbReference type="ARBA" id="ARBA00022723"/>
    </source>
</evidence>
<dbReference type="AlphaFoldDB" id="A0A0K2X988"/>
<keyword evidence="3" id="KW-0479">Metal-binding</keyword>
<dbReference type="PANTHER" id="PTHR13778">
    <property type="entry name" value="GLYCOSYLTRANSFERASE 8 DOMAIN-CONTAINING PROTEIN"/>
    <property type="match status" value="1"/>
</dbReference>
<keyword evidence="2" id="KW-0808">Transferase</keyword>
<evidence type="ECO:0000313" key="4">
    <source>
        <dbReference type="EMBL" id="CRF43915.1"/>
    </source>
</evidence>
<reference evidence="4 5" key="1">
    <citation type="submission" date="2014-12" db="EMBL/GenBank/DDBJ databases">
        <authorList>
            <person name="Jaenicke S."/>
        </authorList>
    </citation>
    <scope>NUCLEOTIDE SEQUENCE [LARGE SCALE GENOMIC DNA]</scope>
    <source>
        <strain evidence="4">ASB9</strain>
    </source>
</reference>
<organism evidence="4 5">
    <name type="scientific">Helicobacter ailurogastricus</name>
    <dbReference type="NCBI Taxonomy" id="1578720"/>
    <lineage>
        <taxon>Bacteria</taxon>
        <taxon>Pseudomonadati</taxon>
        <taxon>Campylobacterota</taxon>
        <taxon>Epsilonproteobacteria</taxon>
        <taxon>Campylobacterales</taxon>
        <taxon>Helicobacteraceae</taxon>
        <taxon>Helicobacter</taxon>
    </lineage>
</organism>
<dbReference type="Gene3D" id="3.90.550.10">
    <property type="entry name" value="Spore Coat Polysaccharide Biosynthesis Protein SpsA, Chain A"/>
    <property type="match status" value="1"/>
</dbReference>
<keyword evidence="1" id="KW-0328">Glycosyltransferase</keyword>
<gene>
    <name evidence="4" type="ORF">HAL09_04760</name>
</gene>
<dbReference type="Proteomes" id="UP000041394">
    <property type="component" value="Unassembled WGS sequence"/>
</dbReference>
<dbReference type="RefSeq" id="WP_053942035.1">
    <property type="nucleotide sequence ID" value="NZ_CDMN01000018.1"/>
</dbReference>
<dbReference type="GO" id="GO:0016757">
    <property type="term" value="F:glycosyltransferase activity"/>
    <property type="evidence" value="ECO:0007669"/>
    <property type="project" value="UniProtKB-KW"/>
</dbReference>
<dbReference type="EMBL" id="CDMN01000018">
    <property type="protein sequence ID" value="CRF43915.1"/>
    <property type="molecule type" value="Genomic_DNA"/>
</dbReference>
<name>A0A0K2X988_9HELI</name>
<dbReference type="GO" id="GO:0046872">
    <property type="term" value="F:metal ion binding"/>
    <property type="evidence" value="ECO:0007669"/>
    <property type="project" value="UniProtKB-KW"/>
</dbReference>
<dbReference type="InterPro" id="IPR002495">
    <property type="entry name" value="Glyco_trans_8"/>
</dbReference>
<dbReference type="InterPro" id="IPR029044">
    <property type="entry name" value="Nucleotide-diphossugar_trans"/>
</dbReference>
<accession>A0A0K2X988</accession>
<evidence type="ECO:0000256" key="2">
    <source>
        <dbReference type="ARBA" id="ARBA00022679"/>
    </source>
</evidence>
<evidence type="ECO:0000256" key="1">
    <source>
        <dbReference type="ARBA" id="ARBA00022676"/>
    </source>
</evidence>
<dbReference type="PANTHER" id="PTHR13778:SF47">
    <property type="entry name" value="LIPOPOLYSACCHARIDE 1,3-GALACTOSYLTRANSFERASE"/>
    <property type="match status" value="1"/>
</dbReference>
<evidence type="ECO:0000313" key="5">
    <source>
        <dbReference type="Proteomes" id="UP000041394"/>
    </source>
</evidence>
<dbReference type="SUPFAM" id="SSF53448">
    <property type="entry name" value="Nucleotide-diphospho-sugar transferases"/>
    <property type="match status" value="1"/>
</dbReference>
<protein>
    <submittedName>
        <fullName evidence="4">Putative lipopolysaccharide biosynthesis protein</fullName>
    </submittedName>
</protein>
<dbReference type="Pfam" id="PF01501">
    <property type="entry name" value="Glyco_transf_8"/>
    <property type="match status" value="1"/>
</dbReference>
<sequence>MSDPLTIPVVVAFNQSYCLPAGVALHSMLTHAAHTYENIPLFYKIHCLVQGVDATHKAKLEQGLASFRDFSSVEFIDIESATSHKPQATSHSVAEKFEILFKSLSPFAQKRFSPLILTRFILPSLFPQYDKIIMCDVDVVFTQDMSASYFALDAESPYYLAAAKEFRRDASVADLIETRQIWAITAGMPTSRHFLSQEQWQIIYKNPFNTGFVVFNLKAWRAHNLEEQCVAFFSQKGHGLFCPEQDTLTLLCHQNILELPSTYNTNPCDFGVKEHSRHQGIKDPKEVIMWHFYSADSDKPWKPENFHTAQIWINALLHTPFAPIYFENYYNWLKDNNLRAHFVRFESLLTKRFLMGYILYKIQRIAKRSWLKFCLWWKLKRLS</sequence>